<dbReference type="SMART" id="SM00382">
    <property type="entry name" value="AAA"/>
    <property type="match status" value="1"/>
</dbReference>
<dbReference type="InterPro" id="IPR003439">
    <property type="entry name" value="ABC_transporter-like_ATP-bd"/>
</dbReference>
<dbReference type="GO" id="GO:0015658">
    <property type="term" value="F:branched-chain amino acid transmembrane transporter activity"/>
    <property type="evidence" value="ECO:0007669"/>
    <property type="project" value="TreeGrafter"/>
</dbReference>
<dbReference type="SUPFAM" id="SSF52540">
    <property type="entry name" value="P-loop containing nucleoside triphosphate hydrolases"/>
    <property type="match status" value="1"/>
</dbReference>
<keyword evidence="5" id="KW-0029">Amino-acid transport</keyword>
<dbReference type="STRING" id="1428644.BIV57_10805"/>
<evidence type="ECO:0000259" key="6">
    <source>
        <dbReference type="PROSITE" id="PS50893"/>
    </source>
</evidence>
<comment type="similarity">
    <text evidence="1">Belongs to the ABC transporter superfamily.</text>
</comment>
<dbReference type="EMBL" id="MLCF01000052">
    <property type="protein sequence ID" value="OIV37450.1"/>
    <property type="molecule type" value="Genomic_DNA"/>
</dbReference>
<evidence type="ECO:0000256" key="2">
    <source>
        <dbReference type="ARBA" id="ARBA00022448"/>
    </source>
</evidence>
<keyword evidence="2" id="KW-0813">Transport</keyword>
<proteinExistence type="inferred from homology"/>
<dbReference type="PANTHER" id="PTHR43820:SF4">
    <property type="entry name" value="HIGH-AFFINITY BRANCHED-CHAIN AMINO ACID TRANSPORT ATP-BINDING PROTEIN LIVF"/>
    <property type="match status" value="1"/>
</dbReference>
<dbReference type="InterPro" id="IPR052156">
    <property type="entry name" value="BCAA_Transport_ATP-bd_LivF"/>
</dbReference>
<feature type="domain" description="ABC transporter" evidence="6">
    <location>
        <begin position="2"/>
        <end position="213"/>
    </location>
</feature>
<organism evidence="7 8">
    <name type="scientific">Mangrovactinospora gilvigrisea</name>
    <dbReference type="NCBI Taxonomy" id="1428644"/>
    <lineage>
        <taxon>Bacteria</taxon>
        <taxon>Bacillati</taxon>
        <taxon>Actinomycetota</taxon>
        <taxon>Actinomycetes</taxon>
        <taxon>Kitasatosporales</taxon>
        <taxon>Streptomycetaceae</taxon>
        <taxon>Mangrovactinospora</taxon>
    </lineage>
</organism>
<name>A0A1J7CCQ0_9ACTN</name>
<sequence>MLRVIGLTVHHGAMPAVREADLAVGPGQLHALVGANGAGKSTLLAALAGHLRPSIGTITLDGHPVTRSAYRAAPAGIALVPQDGGVFPHLTVAEHFRLHRYTTNASGLAEAGELFPRLGERSGLRAGMLSGGEQRMLAVTLALAVRPRLLLLDEPTEGLARELADTLHHHITALAGREIAVLIATPRPQEAANLGAITHTLDRGRLTTNQQEH</sequence>
<evidence type="ECO:0000256" key="1">
    <source>
        <dbReference type="ARBA" id="ARBA00005417"/>
    </source>
</evidence>
<evidence type="ECO:0000313" key="7">
    <source>
        <dbReference type="EMBL" id="OIV37450.1"/>
    </source>
</evidence>
<keyword evidence="8" id="KW-1185">Reference proteome</keyword>
<dbReference type="Proteomes" id="UP000243342">
    <property type="component" value="Unassembled WGS sequence"/>
</dbReference>
<dbReference type="InterPro" id="IPR003593">
    <property type="entry name" value="AAA+_ATPase"/>
</dbReference>
<dbReference type="OrthoDB" id="9776369at2"/>
<dbReference type="Gene3D" id="3.40.50.300">
    <property type="entry name" value="P-loop containing nucleotide triphosphate hydrolases"/>
    <property type="match status" value="1"/>
</dbReference>
<evidence type="ECO:0000256" key="3">
    <source>
        <dbReference type="ARBA" id="ARBA00022741"/>
    </source>
</evidence>
<comment type="caution">
    <text evidence="7">The sequence shown here is derived from an EMBL/GenBank/DDBJ whole genome shotgun (WGS) entry which is preliminary data.</text>
</comment>
<dbReference type="GO" id="GO:0005524">
    <property type="term" value="F:ATP binding"/>
    <property type="evidence" value="ECO:0007669"/>
    <property type="project" value="UniProtKB-KW"/>
</dbReference>
<dbReference type="GO" id="GO:0016887">
    <property type="term" value="F:ATP hydrolysis activity"/>
    <property type="evidence" value="ECO:0007669"/>
    <property type="project" value="InterPro"/>
</dbReference>
<dbReference type="PANTHER" id="PTHR43820">
    <property type="entry name" value="HIGH-AFFINITY BRANCHED-CHAIN AMINO ACID TRANSPORT ATP-BINDING PROTEIN LIVF"/>
    <property type="match status" value="1"/>
</dbReference>
<keyword evidence="4" id="KW-0067">ATP-binding</keyword>
<evidence type="ECO:0000256" key="4">
    <source>
        <dbReference type="ARBA" id="ARBA00022840"/>
    </source>
</evidence>
<dbReference type="AlphaFoldDB" id="A0A1J7CCQ0"/>
<dbReference type="PROSITE" id="PS50893">
    <property type="entry name" value="ABC_TRANSPORTER_2"/>
    <property type="match status" value="1"/>
</dbReference>
<dbReference type="GO" id="GO:0015807">
    <property type="term" value="P:L-amino acid transport"/>
    <property type="evidence" value="ECO:0007669"/>
    <property type="project" value="TreeGrafter"/>
</dbReference>
<evidence type="ECO:0000313" key="8">
    <source>
        <dbReference type="Proteomes" id="UP000243342"/>
    </source>
</evidence>
<reference evidence="7 8" key="1">
    <citation type="submission" date="2016-10" db="EMBL/GenBank/DDBJ databases">
        <title>Genome sequence of Streptomyces gilvigriseus MUSC 26.</title>
        <authorList>
            <person name="Lee L.-H."/>
            <person name="Ser H.-L."/>
        </authorList>
    </citation>
    <scope>NUCLEOTIDE SEQUENCE [LARGE SCALE GENOMIC DNA]</scope>
    <source>
        <strain evidence="7 8">MUSC 26</strain>
    </source>
</reference>
<keyword evidence="3" id="KW-0547">Nucleotide-binding</keyword>
<dbReference type="Pfam" id="PF00005">
    <property type="entry name" value="ABC_tran"/>
    <property type="match status" value="1"/>
</dbReference>
<dbReference type="InterPro" id="IPR027417">
    <property type="entry name" value="P-loop_NTPase"/>
</dbReference>
<evidence type="ECO:0000256" key="5">
    <source>
        <dbReference type="ARBA" id="ARBA00022970"/>
    </source>
</evidence>
<protein>
    <recommendedName>
        <fullName evidence="6">ABC transporter domain-containing protein</fullName>
    </recommendedName>
</protein>
<dbReference type="RefSeq" id="WP_071656559.1">
    <property type="nucleotide sequence ID" value="NZ_MLCF01000052.1"/>
</dbReference>
<gene>
    <name evidence="7" type="ORF">BIV57_10805</name>
</gene>
<accession>A0A1J7CCQ0</accession>